<evidence type="ECO:0000256" key="1">
    <source>
        <dbReference type="SAM" id="Phobius"/>
    </source>
</evidence>
<evidence type="ECO:0000313" key="2">
    <source>
        <dbReference type="EMBL" id="KAF2674135.1"/>
    </source>
</evidence>
<dbReference type="AlphaFoldDB" id="A0A6A6UPB9"/>
<keyword evidence="3" id="KW-1185">Reference proteome</keyword>
<name>A0A6A6UPB9_9PEZI</name>
<proteinExistence type="predicted"/>
<keyword evidence="1" id="KW-0472">Membrane</keyword>
<gene>
    <name evidence="2" type="ORF">BT63DRAFT_449123</name>
</gene>
<dbReference type="EMBL" id="MU004230">
    <property type="protein sequence ID" value="KAF2674135.1"/>
    <property type="molecule type" value="Genomic_DNA"/>
</dbReference>
<evidence type="ECO:0000313" key="3">
    <source>
        <dbReference type="Proteomes" id="UP000799302"/>
    </source>
</evidence>
<keyword evidence="1" id="KW-0812">Transmembrane</keyword>
<sequence length="154" mass="17517">MINRASTVQLQLEENQARGRQGQDDMPPGLTWDARIVEDDSCSHPRYDWMLAISGWAASATDLFFCLNIGRVMDLAMSAYFIIAFSAVFGIKSRRLPPCYLSAWKEIPFAPSQYPSESSRSFAARYNSAHLYLSKNRSAVTWREASIPQWKGWL</sequence>
<dbReference type="Proteomes" id="UP000799302">
    <property type="component" value="Unassembled WGS sequence"/>
</dbReference>
<organism evidence="2 3">
    <name type="scientific">Microthyrium microscopicum</name>
    <dbReference type="NCBI Taxonomy" id="703497"/>
    <lineage>
        <taxon>Eukaryota</taxon>
        <taxon>Fungi</taxon>
        <taxon>Dikarya</taxon>
        <taxon>Ascomycota</taxon>
        <taxon>Pezizomycotina</taxon>
        <taxon>Dothideomycetes</taxon>
        <taxon>Dothideomycetes incertae sedis</taxon>
        <taxon>Microthyriales</taxon>
        <taxon>Microthyriaceae</taxon>
        <taxon>Microthyrium</taxon>
    </lineage>
</organism>
<feature type="transmembrane region" description="Helical" evidence="1">
    <location>
        <begin position="72"/>
        <end position="91"/>
    </location>
</feature>
<reference evidence="2" key="1">
    <citation type="journal article" date="2020" name="Stud. Mycol.">
        <title>101 Dothideomycetes genomes: a test case for predicting lifestyles and emergence of pathogens.</title>
        <authorList>
            <person name="Haridas S."/>
            <person name="Albert R."/>
            <person name="Binder M."/>
            <person name="Bloem J."/>
            <person name="Labutti K."/>
            <person name="Salamov A."/>
            <person name="Andreopoulos B."/>
            <person name="Baker S."/>
            <person name="Barry K."/>
            <person name="Bills G."/>
            <person name="Bluhm B."/>
            <person name="Cannon C."/>
            <person name="Castanera R."/>
            <person name="Culley D."/>
            <person name="Daum C."/>
            <person name="Ezra D."/>
            <person name="Gonzalez J."/>
            <person name="Henrissat B."/>
            <person name="Kuo A."/>
            <person name="Liang C."/>
            <person name="Lipzen A."/>
            <person name="Lutzoni F."/>
            <person name="Magnuson J."/>
            <person name="Mondo S."/>
            <person name="Nolan M."/>
            <person name="Ohm R."/>
            <person name="Pangilinan J."/>
            <person name="Park H.-J."/>
            <person name="Ramirez L."/>
            <person name="Alfaro M."/>
            <person name="Sun H."/>
            <person name="Tritt A."/>
            <person name="Yoshinaga Y."/>
            <person name="Zwiers L.-H."/>
            <person name="Turgeon B."/>
            <person name="Goodwin S."/>
            <person name="Spatafora J."/>
            <person name="Crous P."/>
            <person name="Grigoriev I."/>
        </authorList>
    </citation>
    <scope>NUCLEOTIDE SEQUENCE</scope>
    <source>
        <strain evidence="2">CBS 115976</strain>
    </source>
</reference>
<protein>
    <submittedName>
        <fullName evidence="2">Uncharacterized protein</fullName>
    </submittedName>
</protein>
<accession>A0A6A6UPB9</accession>
<keyword evidence="1" id="KW-1133">Transmembrane helix</keyword>